<evidence type="ECO:0000313" key="2">
    <source>
        <dbReference type="Proteomes" id="UP000017170"/>
    </source>
</evidence>
<reference evidence="1 2" key="1">
    <citation type="journal article" date="2013" name="Genome Announc.">
        <title>Genome Sequence of the Extreme Obligate Alkaliphile Bacillus marmarensis Strain DSM 21297.</title>
        <authorList>
            <person name="Wernick D.G."/>
            <person name="Choi K.Y."/>
            <person name="Tat C.A."/>
            <person name="Lafontaine Rivera J.G."/>
            <person name="Liao J.C."/>
        </authorList>
    </citation>
    <scope>NUCLEOTIDE SEQUENCE [LARGE SCALE GENOMIC DNA]</scope>
    <source>
        <strain evidence="1 2">DSM 21297</strain>
    </source>
</reference>
<dbReference type="AlphaFoldDB" id="U6SJS0"/>
<organism evidence="1 2">
    <name type="scientific">Alkalihalophilus marmarensis DSM 21297</name>
    <dbReference type="NCBI Taxonomy" id="1188261"/>
    <lineage>
        <taxon>Bacteria</taxon>
        <taxon>Bacillati</taxon>
        <taxon>Bacillota</taxon>
        <taxon>Bacilli</taxon>
        <taxon>Bacillales</taxon>
        <taxon>Bacillaceae</taxon>
        <taxon>Alkalihalophilus</taxon>
    </lineage>
</organism>
<protein>
    <submittedName>
        <fullName evidence="1">Uncharacterized protein</fullName>
    </submittedName>
</protein>
<accession>U6SJS0</accession>
<sequence>MRMRLQKKLKSNSYNLYHTVYIWQMDGGKEFAP</sequence>
<dbReference type="Proteomes" id="UP000017170">
    <property type="component" value="Unassembled WGS sequence"/>
</dbReference>
<name>U6SJS0_9BACI</name>
<dbReference type="EMBL" id="ATAE01000069">
    <property type="protein sequence ID" value="ERN51190.1"/>
    <property type="molecule type" value="Genomic_DNA"/>
</dbReference>
<keyword evidence="2" id="KW-1185">Reference proteome</keyword>
<proteinExistence type="predicted"/>
<gene>
    <name evidence="1" type="ORF">A33I_20765</name>
</gene>
<comment type="caution">
    <text evidence="1">The sequence shown here is derived from an EMBL/GenBank/DDBJ whole genome shotgun (WGS) entry which is preliminary data.</text>
</comment>
<evidence type="ECO:0000313" key="1">
    <source>
        <dbReference type="EMBL" id="ERN51190.1"/>
    </source>
</evidence>